<dbReference type="PRINTS" id="PR00095">
    <property type="entry name" value="ANTSNTHASEI"/>
</dbReference>
<dbReference type="EMBL" id="QXHD01000003">
    <property type="protein sequence ID" value="NEZ54402.1"/>
    <property type="molecule type" value="Genomic_DNA"/>
</dbReference>
<dbReference type="RefSeq" id="WP_163659380.1">
    <property type="nucleotide sequence ID" value="NZ_QXHD01000003.1"/>
</dbReference>
<dbReference type="GO" id="GO:0000162">
    <property type="term" value="P:L-tryptophan biosynthetic process"/>
    <property type="evidence" value="ECO:0007669"/>
    <property type="project" value="TreeGrafter"/>
</dbReference>
<dbReference type="PANTHER" id="PTHR11236">
    <property type="entry name" value="AMINOBENZOATE/ANTHRANILATE SYNTHASE"/>
    <property type="match status" value="1"/>
</dbReference>
<dbReference type="NCBIfam" id="TIGR03494">
    <property type="entry name" value="salicyl_syn"/>
    <property type="match status" value="1"/>
</dbReference>
<sequence length="440" mass="48882">MVLEFKPSTKYYETFIPGTREPTVVLNNLLQAGIFSKYAMYVANDETRIAGGELARVSVSQQEVSLKGLDISKSEPISDPLKQVEDLLNSLALENWTAYGYVAFDITRFYSSYSKSISQPLCHFLIPETELHFTKEGVKIKTTQSLEKVRNQLFVNADLPNLESVSLTLDSGDQETYQKSVSEMIDAIRGGHLHKAIIARSREFTGNLDVLGTYIVGAKVNNAARSYCLDFENIQAVGFSPETLIEVNQDGFVTTNPLAGTRPRGNTLEEDLKFSAELFTDAKEVKEHALSVWLAQDEITAICLPGTIQIFNFMEVKRYRCVQHLSSRVGGQLQPDKTFWDALKVLFPGITVSGINKGKALEWIDRLESQPRGIYAGGIGWVDSCGRADLAIAIRSAYQYGDRIYLNAGAGIVAESVPEKEYTESVNKMNTMLTNLVLKP</sequence>
<evidence type="ECO:0000256" key="1">
    <source>
        <dbReference type="ARBA" id="ARBA00001946"/>
    </source>
</evidence>
<dbReference type="Pfam" id="PF00425">
    <property type="entry name" value="Chorismate_bind"/>
    <property type="match status" value="1"/>
</dbReference>
<dbReference type="AlphaFoldDB" id="A0A6M0RF66"/>
<feature type="domain" description="Chorismate-utilising enzyme C-terminal" evidence="5">
    <location>
        <begin position="174"/>
        <end position="428"/>
    </location>
</feature>
<dbReference type="Gene3D" id="3.60.120.10">
    <property type="entry name" value="Anthranilate synthase"/>
    <property type="match status" value="1"/>
</dbReference>
<dbReference type="PANTHER" id="PTHR11236:SF48">
    <property type="entry name" value="ISOCHORISMATE SYNTHASE MENF"/>
    <property type="match status" value="1"/>
</dbReference>
<evidence type="ECO:0000313" key="6">
    <source>
        <dbReference type="EMBL" id="NEZ54402.1"/>
    </source>
</evidence>
<dbReference type="InterPro" id="IPR015890">
    <property type="entry name" value="Chorismate_C"/>
</dbReference>
<dbReference type="GO" id="GO:0046872">
    <property type="term" value="F:metal ion binding"/>
    <property type="evidence" value="ECO:0007669"/>
    <property type="project" value="UniProtKB-KW"/>
</dbReference>
<evidence type="ECO:0000256" key="3">
    <source>
        <dbReference type="ARBA" id="ARBA00022842"/>
    </source>
</evidence>
<comment type="caution">
    <text evidence="6">The sequence shown here is derived from an EMBL/GenBank/DDBJ whole genome shotgun (WGS) entry which is preliminary data.</text>
</comment>
<gene>
    <name evidence="6" type="ORF">DXZ20_01545</name>
</gene>
<keyword evidence="2" id="KW-0479">Metal-binding</keyword>
<organism evidence="6 7">
    <name type="scientific">Adonisia turfae CCMR0081</name>
    <dbReference type="NCBI Taxonomy" id="2292702"/>
    <lineage>
        <taxon>Bacteria</taxon>
        <taxon>Bacillati</taxon>
        <taxon>Cyanobacteriota</taxon>
        <taxon>Adonisia</taxon>
        <taxon>Adonisia turfae</taxon>
    </lineage>
</organism>
<dbReference type="InterPro" id="IPR019996">
    <property type="entry name" value="Salicylate_synthase"/>
</dbReference>
<dbReference type="Proteomes" id="UP000481033">
    <property type="component" value="Unassembled WGS sequence"/>
</dbReference>
<proteinExistence type="predicted"/>
<dbReference type="InterPro" id="IPR019999">
    <property type="entry name" value="Anth_synth_I-like"/>
</dbReference>
<protein>
    <submittedName>
        <fullName evidence="6">Salicylate synthase</fullName>
    </submittedName>
</protein>
<dbReference type="InterPro" id="IPR005801">
    <property type="entry name" value="ADC_synthase"/>
</dbReference>
<name>A0A6M0RF66_9CYAN</name>
<dbReference type="GO" id="GO:0008909">
    <property type="term" value="F:isochorismate synthase activity"/>
    <property type="evidence" value="ECO:0007669"/>
    <property type="project" value="InterPro"/>
</dbReference>
<evidence type="ECO:0000259" key="5">
    <source>
        <dbReference type="Pfam" id="PF00425"/>
    </source>
</evidence>
<evidence type="ECO:0000313" key="7">
    <source>
        <dbReference type="Proteomes" id="UP000481033"/>
    </source>
</evidence>
<evidence type="ECO:0000256" key="4">
    <source>
        <dbReference type="ARBA" id="ARBA00023239"/>
    </source>
</evidence>
<comment type="cofactor">
    <cofactor evidence="1">
        <name>Mg(2+)</name>
        <dbReference type="ChEBI" id="CHEBI:18420"/>
    </cofactor>
</comment>
<accession>A0A6M0RF66</accession>
<dbReference type="GO" id="GO:0016833">
    <property type="term" value="F:oxo-acid-lyase activity"/>
    <property type="evidence" value="ECO:0007669"/>
    <property type="project" value="InterPro"/>
</dbReference>
<dbReference type="SUPFAM" id="SSF56322">
    <property type="entry name" value="ADC synthase"/>
    <property type="match status" value="1"/>
</dbReference>
<keyword evidence="7" id="KW-1185">Reference proteome</keyword>
<keyword evidence="3" id="KW-0460">Magnesium</keyword>
<reference evidence="6 7" key="1">
    <citation type="journal article" date="2020" name="Microb. Ecol.">
        <title>Ecogenomics of the Marine Benthic Filamentous Cyanobacterium Adonisia.</title>
        <authorList>
            <person name="Walter J.M."/>
            <person name="Coutinho F.H."/>
            <person name="Leomil L."/>
            <person name="Hargreaves P.I."/>
            <person name="Campeao M.E."/>
            <person name="Vieira V.V."/>
            <person name="Silva B.S."/>
            <person name="Fistarol G.O."/>
            <person name="Salomon P.S."/>
            <person name="Sawabe T."/>
            <person name="Mino S."/>
            <person name="Hosokawa M."/>
            <person name="Miyashita H."/>
            <person name="Maruyama F."/>
            <person name="van Verk M.C."/>
            <person name="Dutilh B.E."/>
            <person name="Thompson C.C."/>
            <person name="Thompson F.L."/>
        </authorList>
    </citation>
    <scope>NUCLEOTIDE SEQUENCE [LARGE SCALE GENOMIC DNA]</scope>
    <source>
        <strain evidence="6 7">CCMR0081</strain>
    </source>
</reference>
<evidence type="ECO:0000256" key="2">
    <source>
        <dbReference type="ARBA" id="ARBA00022723"/>
    </source>
</evidence>
<keyword evidence="4" id="KW-0456">Lyase</keyword>